<dbReference type="EMBL" id="KQ783379">
    <property type="protein sequence ID" value="OAD51881.1"/>
    <property type="molecule type" value="Genomic_DNA"/>
</dbReference>
<feature type="region of interest" description="Disordered" evidence="7">
    <location>
        <begin position="1371"/>
        <end position="1399"/>
    </location>
</feature>
<reference evidence="8 9" key="1">
    <citation type="submission" date="2015-07" db="EMBL/GenBank/DDBJ databases">
        <title>The genome of Eufriesea mexicana.</title>
        <authorList>
            <person name="Pan H."/>
            <person name="Kapheim K."/>
        </authorList>
    </citation>
    <scope>NUCLEOTIDE SEQUENCE [LARGE SCALE GENOMIC DNA]</scope>
    <source>
        <strain evidence="8">0111107269</strain>
        <tissue evidence="8">Whole body</tissue>
    </source>
</reference>
<dbReference type="OrthoDB" id="185618at2759"/>
<dbReference type="GO" id="GO:0006741">
    <property type="term" value="P:NADP+ biosynthetic process"/>
    <property type="evidence" value="ECO:0007669"/>
    <property type="project" value="InterPro"/>
</dbReference>
<dbReference type="SUPFAM" id="SSF111331">
    <property type="entry name" value="NAD kinase/diacylglycerol kinase-like"/>
    <property type="match status" value="1"/>
</dbReference>
<sequence length="2024" mass="226000">MCEHRRDCQGNLPDRNTVNFVEENIWEGREPEQRCDNYGDGNGAIECDVNGANDPFSVCKSGINISVVSQRQPNCEVVELEKPVYSASCKRCCDSKDAKSDSKRRICSTSCSRSKKRKKEEASRDQRRPVETAGGSSNFRCTFENCCGNCEPYVMEIRNDDCDSYENWKNSHFGSKNECFEDCCCPRDVKIYSECHSSSKNCLQRVHFAKADNCPKMDHSSCSFCSRKCTPSKASLFVEIGESVANVLNLTSTQAFACDSSMETLKDETRKKEYGGLKRRKSDSLTRCKSRKSETRCNPNCKGRPNVAKPCYSDRIDCMNIDDCSIEVPQEAFCPEMLRNAASTTFQDCGAKMETQTGKKTTGCSQQCEMNERSLLGDIRKAKIWSQIQDTYKCFMRMATTSIGQLVKQSSKLKRSKKGTRDCSTCGTCTPIGEENISCSNSCNQSQTCNDYMYEESCWQEIHCCRNVCCESISGLPDCQTPICQNDYWKGQGQIQSGNDWLLGVYSCDETSPKKLRRQKFGKGRKKGGGESPNQKKKQTNSSKRTNSNLGEQSNASNNRGSASSRSQVVNQQLEAKNPASNQDEPDQQTVNIDVNVQASTLHAVFNPDSPPYVTAKKIVYQEGVKAVKRLGGPPESEMDSTLHSIPRKEEPKAIKKTPNNSRRRSVQNPGTSKLGLTAMNHNPKPQVNSRPGTSNRRRETAQKDKSATKQDKSYMRVTSISQGVQCSLIDTNEIVCHSGVRDPSLVADQCICTFKDGTTPAEVTEMVDGTYGTTTDALDELSLIAVKDDSDRTIVNEPEEVSLEDTVAVSLVDRDTIEDISVIEVPTDIIDETTAEVAPPSGEQEESVIEEVPVEKDAPDETTATRGSSLVVEPVEGTVDVDVTERTADKSSGISSSAEATTTETAETFVTVADDQTPRETPEVAPRKVPKEKPVERPADETAQLSLTPTSLVSPIPSTKVESTDVSDVTEVCKDFNGKRVAVSVKMQTSNTILTQILSEFQMGNKKRQLLMSIKLQSDWCNGDEQQSSESSSVETGTMKLNILYRSRRKYLPGLTTRSSIIGDGCSDLRRRNDRGRCLRAVRSVEKGSTEADIRVRYVTLPRALVTTLYAYETFRFMRSNVDFVERTKMCLVSGIKSLWFHRETQQFVHRTLRQVDAIMKHNAISNIKNAYTTDASSKRLNELQNLPQINLEAEYTEKSDYQVGAAETKDATTESHVETDDVNVTAEIYSMTDLPSQLELEEEGTQAEPGSSNPEFHDGKCVILCAYRCKGVDTSELSDVPEPGHALNISSAVEYQEPLKSVECGQYPCIQNSIITITIDNPMCKDSCPNLIIAEGSQTDEKICGRPDDQGDFVGIIAAFGVSMKDGDEELKASSQASLPTIRELEEAPEKEESPKIEEALKKKEIAKMEKHAAIEGAEVSEAEEPRDSPAAKTKKETKVGTGETQEVAAGPSDVFSIDTTVDASSRKPIRSIYDAGTIISTPSATWVHRPRRQRDCRMICTRASGSSCSDWRPNDHAVCCSRRPMTSHCTVQCEIIRNADRRNSYDLYERYASRWFDRRNRCYPAESSSWIEPNEFRSTTDYWTCKSRRSFGSFRESFMRNQPCGINNTYGCSMAGGPLENGAQSCSNRNNACNPYYLNFHKTYNSIGRYYPSNNGYNAWKANCCAIGNRTTHCAPSRTLQRPRCLDRLIMKLLSCLNNTSYRPRTVLGVSKMSSLEFQRFQNPDLNEDQILSKMKEQGKDPQEILAEHQRQIACEQNLAAVLRKLDISFRITKRIDEASKCMNWADMMVPIGGDGTFLLASKLITDNTKPVLGINPNESKHYNIFTLPSKALTRSTQRKIADSLQPRQRTLPWLALNEVFMGEFLASRPITLEVEVENQEAYQIRCSGICVCTGTGSRFWYRSINVQSPETVQRIIELATGKKLSLEEANKLLNEYHRTLIYSAEELKMTYMIREMYHATRCSRHKCCLDRQKCNKITVKSHGFDAGLVIDGGISLPFNDGTIATFDIKPEYSLRNIVLA</sequence>
<keyword evidence="6" id="KW-0520">NAD</keyword>
<dbReference type="PANTHER" id="PTHR13158">
    <property type="match status" value="1"/>
</dbReference>
<evidence type="ECO:0000256" key="4">
    <source>
        <dbReference type="ARBA" id="ARBA00022777"/>
    </source>
</evidence>
<feature type="compositionally biased region" description="Basic and acidic residues" evidence="7">
    <location>
        <begin position="697"/>
        <end position="713"/>
    </location>
</feature>
<keyword evidence="4 8" id="KW-0418">Kinase</keyword>
<evidence type="ECO:0000256" key="1">
    <source>
        <dbReference type="ARBA" id="ARBA00010995"/>
    </source>
</evidence>
<feature type="compositionally biased region" description="Polar residues" evidence="7">
    <location>
        <begin position="540"/>
        <end position="553"/>
    </location>
</feature>
<dbReference type="GO" id="GO:0019674">
    <property type="term" value="P:NAD+ metabolic process"/>
    <property type="evidence" value="ECO:0007669"/>
    <property type="project" value="InterPro"/>
</dbReference>
<evidence type="ECO:0000256" key="3">
    <source>
        <dbReference type="ARBA" id="ARBA00022679"/>
    </source>
</evidence>
<dbReference type="Gene3D" id="2.60.200.30">
    <property type="entry name" value="Probable inorganic polyphosphate/atp-NAD kinase, domain 2"/>
    <property type="match status" value="1"/>
</dbReference>
<dbReference type="EC" id="2.7.1.23" evidence="2"/>
<feature type="region of interest" description="Disordered" evidence="7">
    <location>
        <begin position="916"/>
        <end position="947"/>
    </location>
</feature>
<keyword evidence="5" id="KW-0521">NADP</keyword>
<feature type="compositionally biased region" description="Polar residues" evidence="7">
    <location>
        <begin position="568"/>
        <end position="588"/>
    </location>
</feature>
<dbReference type="Gene3D" id="3.40.50.10330">
    <property type="entry name" value="Probable inorganic polyphosphate/atp-NAD kinase, domain 1"/>
    <property type="match status" value="1"/>
</dbReference>
<feature type="compositionally biased region" description="Basic and acidic residues" evidence="7">
    <location>
        <begin position="1426"/>
        <end position="1441"/>
    </location>
</feature>
<feature type="region of interest" description="Disordered" evidence="7">
    <location>
        <begin position="630"/>
        <end position="713"/>
    </location>
</feature>
<dbReference type="GO" id="GO:0003951">
    <property type="term" value="F:NAD+ kinase activity"/>
    <property type="evidence" value="ECO:0007669"/>
    <property type="project" value="UniProtKB-EC"/>
</dbReference>
<evidence type="ECO:0000256" key="6">
    <source>
        <dbReference type="ARBA" id="ARBA00023027"/>
    </source>
</evidence>
<comment type="similarity">
    <text evidence="1">Belongs to the NAD kinase family.</text>
</comment>
<dbReference type="GO" id="GO:0005739">
    <property type="term" value="C:mitochondrion"/>
    <property type="evidence" value="ECO:0007669"/>
    <property type="project" value="TreeGrafter"/>
</dbReference>
<keyword evidence="9" id="KW-1185">Reference proteome</keyword>
<dbReference type="InterPro" id="IPR002504">
    <property type="entry name" value="NADK"/>
</dbReference>
<feature type="compositionally biased region" description="Basic and acidic residues" evidence="7">
    <location>
        <begin position="917"/>
        <end position="941"/>
    </location>
</feature>
<feature type="compositionally biased region" description="Polar residues" evidence="7">
    <location>
        <begin position="680"/>
        <end position="695"/>
    </location>
</feature>
<feature type="compositionally biased region" description="Basic and acidic residues" evidence="7">
    <location>
        <begin position="1385"/>
        <end position="1399"/>
    </location>
</feature>
<feature type="compositionally biased region" description="Low complexity" evidence="7">
    <location>
        <begin position="554"/>
        <end position="567"/>
    </location>
</feature>
<dbReference type="Pfam" id="PF01513">
    <property type="entry name" value="NAD_kinase"/>
    <property type="match status" value="1"/>
</dbReference>
<keyword evidence="3" id="KW-0808">Transferase</keyword>
<dbReference type="PANTHER" id="PTHR13158:SF5">
    <property type="entry name" value="NAD KINASE 2, MITOCHONDRIAL"/>
    <property type="match status" value="1"/>
</dbReference>
<proteinExistence type="inferred from homology"/>
<feature type="compositionally biased region" description="Basic residues" evidence="7">
    <location>
        <begin position="517"/>
        <end position="527"/>
    </location>
</feature>
<evidence type="ECO:0000256" key="5">
    <source>
        <dbReference type="ARBA" id="ARBA00022857"/>
    </source>
</evidence>
<evidence type="ECO:0000313" key="9">
    <source>
        <dbReference type="Proteomes" id="UP000250275"/>
    </source>
</evidence>
<dbReference type="Proteomes" id="UP000250275">
    <property type="component" value="Unassembled WGS sequence"/>
</dbReference>
<feature type="region of interest" description="Disordered" evidence="7">
    <location>
        <begin position="517"/>
        <end position="588"/>
    </location>
</feature>
<evidence type="ECO:0000256" key="2">
    <source>
        <dbReference type="ARBA" id="ARBA00012120"/>
    </source>
</evidence>
<organism evidence="8 9">
    <name type="scientific">Eufriesea mexicana</name>
    <dbReference type="NCBI Taxonomy" id="516756"/>
    <lineage>
        <taxon>Eukaryota</taxon>
        <taxon>Metazoa</taxon>
        <taxon>Ecdysozoa</taxon>
        <taxon>Arthropoda</taxon>
        <taxon>Hexapoda</taxon>
        <taxon>Insecta</taxon>
        <taxon>Pterygota</taxon>
        <taxon>Neoptera</taxon>
        <taxon>Endopterygota</taxon>
        <taxon>Hymenoptera</taxon>
        <taxon>Apocrita</taxon>
        <taxon>Aculeata</taxon>
        <taxon>Apoidea</taxon>
        <taxon>Anthophila</taxon>
        <taxon>Apidae</taxon>
        <taxon>Eufriesea</taxon>
    </lineage>
</organism>
<feature type="region of interest" description="Disordered" evidence="7">
    <location>
        <begin position="1416"/>
        <end position="1455"/>
    </location>
</feature>
<name>A0A310SA40_9HYME</name>
<gene>
    <name evidence="8" type="ORF">WN48_04184</name>
</gene>
<accession>A0A310SA40</accession>
<evidence type="ECO:0000256" key="7">
    <source>
        <dbReference type="SAM" id="MobiDB-lite"/>
    </source>
</evidence>
<dbReference type="InterPro" id="IPR016064">
    <property type="entry name" value="NAD/diacylglycerol_kinase_sf"/>
</dbReference>
<dbReference type="InterPro" id="IPR017437">
    <property type="entry name" value="ATP-NAD_kinase_PpnK-typ_C"/>
</dbReference>
<evidence type="ECO:0000313" key="8">
    <source>
        <dbReference type="EMBL" id="OAD51881.1"/>
    </source>
</evidence>
<dbReference type="InterPro" id="IPR017438">
    <property type="entry name" value="ATP-NAD_kinase_N"/>
</dbReference>
<protein>
    <recommendedName>
        <fullName evidence="2">NAD(+) kinase</fullName>
        <ecNumber evidence="2">2.7.1.23</ecNumber>
    </recommendedName>
</protein>